<dbReference type="CDD" id="cd04301">
    <property type="entry name" value="NAT_SF"/>
    <property type="match status" value="1"/>
</dbReference>
<protein>
    <submittedName>
        <fullName evidence="2">GNAT family N-acetyltransferase</fullName>
    </submittedName>
</protein>
<dbReference type="Proteomes" id="UP000215224">
    <property type="component" value="Chromosome"/>
</dbReference>
<dbReference type="AlphaFoldDB" id="A0A223KM59"/>
<feature type="domain" description="N-acetyltransferase" evidence="1">
    <location>
        <begin position="9"/>
        <end position="173"/>
    </location>
</feature>
<reference evidence="2 3" key="1">
    <citation type="submission" date="2016-12" db="EMBL/GenBank/DDBJ databases">
        <title>The whole genome sequencing and assembly of Bacillus cohnii DSM 6307T strain.</title>
        <authorList>
            <person name="Lee Y.-J."/>
            <person name="Yi H."/>
            <person name="Bahn Y.-S."/>
            <person name="Kim J.F."/>
            <person name="Lee D.-W."/>
        </authorList>
    </citation>
    <scope>NUCLEOTIDE SEQUENCE [LARGE SCALE GENOMIC DNA]</scope>
    <source>
        <strain evidence="2 3">DSM 6307</strain>
    </source>
</reference>
<dbReference type="PANTHER" id="PTHR43415">
    <property type="entry name" value="SPERMIDINE N(1)-ACETYLTRANSFERASE"/>
    <property type="match status" value="1"/>
</dbReference>
<dbReference type="EMBL" id="CP018866">
    <property type="protein sequence ID" value="AST90448.1"/>
    <property type="molecule type" value="Genomic_DNA"/>
</dbReference>
<name>A0A223KM59_9BACI</name>
<evidence type="ECO:0000313" key="2">
    <source>
        <dbReference type="EMBL" id="AST90448.1"/>
    </source>
</evidence>
<dbReference type="Gene3D" id="3.40.630.30">
    <property type="match status" value="1"/>
</dbReference>
<dbReference type="GO" id="GO:0016747">
    <property type="term" value="F:acyltransferase activity, transferring groups other than amino-acyl groups"/>
    <property type="evidence" value="ECO:0007669"/>
    <property type="project" value="InterPro"/>
</dbReference>
<evidence type="ECO:0000259" key="1">
    <source>
        <dbReference type="PROSITE" id="PS51186"/>
    </source>
</evidence>
<proteinExistence type="predicted"/>
<dbReference type="InterPro" id="IPR000182">
    <property type="entry name" value="GNAT_dom"/>
</dbReference>
<dbReference type="PROSITE" id="PS51186">
    <property type="entry name" value="GNAT"/>
    <property type="match status" value="1"/>
</dbReference>
<dbReference type="SUPFAM" id="SSF55729">
    <property type="entry name" value="Acyl-CoA N-acyltransferases (Nat)"/>
    <property type="match status" value="1"/>
</dbReference>
<keyword evidence="3" id="KW-1185">Reference proteome</keyword>
<accession>A0A223KM59</accession>
<sequence>MLKIVGEKIILRSVQKEDIQTLWKLRYGEEDPEFKKWDAPYFPLVRVEYEDFYNRMIGQLESGYDSEMIIEVDGKIIGTVVYYWEHEPSRWMEVGIIIYLPDYWNGGYGTEAIKLWVTHLFKQFPILVRLGYTTWSGNHRMVSVGKKLGMIEEARIRKARIVNDEYYDSVKLGVLREEWQTLHGERVGRIVTL</sequence>
<dbReference type="InterPro" id="IPR016181">
    <property type="entry name" value="Acyl_CoA_acyltransferase"/>
</dbReference>
<dbReference type="STRING" id="1314751.GCA_001591425_02755"/>
<organism evidence="2 3">
    <name type="scientific">Sutcliffiella cohnii</name>
    <dbReference type="NCBI Taxonomy" id="33932"/>
    <lineage>
        <taxon>Bacteria</taxon>
        <taxon>Bacillati</taxon>
        <taxon>Bacillota</taxon>
        <taxon>Bacilli</taxon>
        <taxon>Bacillales</taxon>
        <taxon>Bacillaceae</taxon>
        <taxon>Sutcliffiella</taxon>
    </lineage>
</organism>
<evidence type="ECO:0000313" key="3">
    <source>
        <dbReference type="Proteomes" id="UP000215224"/>
    </source>
</evidence>
<dbReference type="Pfam" id="PF13302">
    <property type="entry name" value="Acetyltransf_3"/>
    <property type="match status" value="1"/>
</dbReference>
<dbReference type="PANTHER" id="PTHR43415:SF4">
    <property type="entry name" value="N-ACETYLTRANSFERASE DOMAIN-CONTAINING PROTEIN"/>
    <property type="match status" value="1"/>
</dbReference>
<gene>
    <name evidence="2" type="ORF">BC6307_03740</name>
</gene>
<dbReference type="RefSeq" id="WP_066417169.1">
    <property type="nucleotide sequence ID" value="NZ_CP018866.1"/>
</dbReference>
<keyword evidence="2" id="KW-0808">Transferase</keyword>
<dbReference type="KEGG" id="bcoh:BC6307_03740"/>